<accession>A0A3P3ZNE7</accession>
<keyword evidence="1" id="KW-0812">Transmembrane</keyword>
<evidence type="ECO:0008006" key="3">
    <source>
        <dbReference type="Google" id="ProtNLM"/>
    </source>
</evidence>
<dbReference type="EMBL" id="UOYP01000208">
    <property type="protein sequence ID" value="VAY88202.1"/>
    <property type="molecule type" value="Genomic_DNA"/>
</dbReference>
<proteinExistence type="predicted"/>
<organism evidence="2">
    <name type="scientific">mine drainage metagenome</name>
    <dbReference type="NCBI Taxonomy" id="410659"/>
    <lineage>
        <taxon>unclassified sequences</taxon>
        <taxon>metagenomes</taxon>
        <taxon>ecological metagenomes</taxon>
    </lineage>
</organism>
<gene>
    <name evidence="2" type="ORF">CARN8_2860004</name>
</gene>
<dbReference type="Pfam" id="PF00873">
    <property type="entry name" value="ACR_tran"/>
    <property type="match status" value="1"/>
</dbReference>
<dbReference type="GO" id="GO:0042910">
    <property type="term" value="F:xenobiotic transmembrane transporter activity"/>
    <property type="evidence" value="ECO:0007669"/>
    <property type="project" value="TreeGrafter"/>
</dbReference>
<dbReference type="AlphaFoldDB" id="A0A3P3ZNE7"/>
<name>A0A3P3ZNE7_9ZZZZ</name>
<reference evidence="2" key="1">
    <citation type="submission" date="2018-10" db="EMBL/GenBank/DDBJ databases">
        <authorList>
            <person name="Plewniak F."/>
        </authorList>
    </citation>
    <scope>NUCLEOTIDE SEQUENCE</scope>
</reference>
<keyword evidence="1" id="KW-0472">Membrane</keyword>
<evidence type="ECO:0000313" key="2">
    <source>
        <dbReference type="EMBL" id="VAY88202.1"/>
    </source>
</evidence>
<evidence type="ECO:0000256" key="1">
    <source>
        <dbReference type="SAM" id="Phobius"/>
    </source>
</evidence>
<dbReference type="PANTHER" id="PTHR32063:SF8">
    <property type="entry name" value="CATION EFFLUX PROTEIN"/>
    <property type="match status" value="1"/>
</dbReference>
<dbReference type="Gene3D" id="1.20.1640.10">
    <property type="entry name" value="Multidrug efflux transporter AcrB transmembrane domain"/>
    <property type="match status" value="1"/>
</dbReference>
<dbReference type="GO" id="GO:0005886">
    <property type="term" value="C:plasma membrane"/>
    <property type="evidence" value="ECO:0007669"/>
    <property type="project" value="TreeGrafter"/>
</dbReference>
<protein>
    <recommendedName>
        <fullName evidence="3">Acriflavin resistance protein</fullName>
    </recommendedName>
</protein>
<keyword evidence="1" id="KW-1133">Transmembrane helix</keyword>
<sequence length="67" mass="6992">MLMTALAMVIGMLPMALGLGEGGEQNAPLGRAVIGGLLFATVATLFLVPVLFSLIRSRRSVSSRTMS</sequence>
<dbReference type="InterPro" id="IPR001036">
    <property type="entry name" value="Acrflvin-R"/>
</dbReference>
<dbReference type="SUPFAM" id="SSF82866">
    <property type="entry name" value="Multidrug efflux transporter AcrB transmembrane domain"/>
    <property type="match status" value="1"/>
</dbReference>
<feature type="transmembrane region" description="Helical" evidence="1">
    <location>
        <begin position="34"/>
        <end position="55"/>
    </location>
</feature>
<dbReference type="PANTHER" id="PTHR32063">
    <property type="match status" value="1"/>
</dbReference>